<reference evidence="1 2" key="1">
    <citation type="journal article" date="2022" name="Hortic Res">
        <title>A haplotype resolved chromosomal level avocado genome allows analysis of novel avocado genes.</title>
        <authorList>
            <person name="Nath O."/>
            <person name="Fletcher S.J."/>
            <person name="Hayward A."/>
            <person name="Shaw L.M."/>
            <person name="Masouleh A.K."/>
            <person name="Furtado A."/>
            <person name="Henry R.J."/>
            <person name="Mitter N."/>
        </authorList>
    </citation>
    <scope>NUCLEOTIDE SEQUENCE [LARGE SCALE GENOMIC DNA]</scope>
    <source>
        <strain evidence="2">cv. Hass</strain>
    </source>
</reference>
<proteinExistence type="predicted"/>
<comment type="caution">
    <text evidence="1">The sequence shown here is derived from an EMBL/GenBank/DDBJ whole genome shotgun (WGS) entry which is preliminary data.</text>
</comment>
<keyword evidence="2" id="KW-1185">Reference proteome</keyword>
<gene>
    <name evidence="1" type="ORF">MRB53_015166</name>
</gene>
<organism evidence="1 2">
    <name type="scientific">Persea americana</name>
    <name type="common">Avocado</name>
    <dbReference type="NCBI Taxonomy" id="3435"/>
    <lineage>
        <taxon>Eukaryota</taxon>
        <taxon>Viridiplantae</taxon>
        <taxon>Streptophyta</taxon>
        <taxon>Embryophyta</taxon>
        <taxon>Tracheophyta</taxon>
        <taxon>Spermatophyta</taxon>
        <taxon>Magnoliopsida</taxon>
        <taxon>Magnoliidae</taxon>
        <taxon>Laurales</taxon>
        <taxon>Lauraceae</taxon>
        <taxon>Persea</taxon>
    </lineage>
</organism>
<evidence type="ECO:0000313" key="2">
    <source>
        <dbReference type="Proteomes" id="UP001234297"/>
    </source>
</evidence>
<dbReference type="Proteomes" id="UP001234297">
    <property type="component" value="Chromosome 4"/>
</dbReference>
<sequence>MLRSPRSLISPFGRDSVHIPPSHNPAICTTASPSICSSPFLSTASNLRQRSKATSVDQPNPVVIFFQCSRHFRPTFEAVATNHYGDWVDGLFIYVVDDVGDGVGDAIRFNVQCGVNVVDELVSS</sequence>
<accession>A0ACC2KCX8</accession>
<name>A0ACC2KCX8_PERAE</name>
<dbReference type="EMBL" id="CM056812">
    <property type="protein sequence ID" value="KAJ8618980.1"/>
    <property type="molecule type" value="Genomic_DNA"/>
</dbReference>
<evidence type="ECO:0000313" key="1">
    <source>
        <dbReference type="EMBL" id="KAJ8618980.1"/>
    </source>
</evidence>
<protein>
    <submittedName>
        <fullName evidence="1">Uncharacterized protein</fullName>
    </submittedName>
</protein>